<keyword evidence="4 10" id="KW-0812">Transmembrane</keyword>
<feature type="transmembrane region" description="Helical" evidence="10">
    <location>
        <begin position="336"/>
        <end position="359"/>
    </location>
</feature>
<keyword evidence="2" id="KW-0813">Transport</keyword>
<evidence type="ECO:0000256" key="3">
    <source>
        <dbReference type="ARBA" id="ARBA00022449"/>
    </source>
</evidence>
<evidence type="ECO:0000313" key="14">
    <source>
        <dbReference type="Proteomes" id="UP000323708"/>
    </source>
</evidence>
<evidence type="ECO:0000259" key="12">
    <source>
        <dbReference type="Pfam" id="PF00999"/>
    </source>
</evidence>
<feature type="transmembrane region" description="Helical" evidence="10">
    <location>
        <begin position="254"/>
        <end position="287"/>
    </location>
</feature>
<feature type="transmembrane region" description="Helical" evidence="10">
    <location>
        <begin position="398"/>
        <end position="416"/>
    </location>
</feature>
<keyword evidence="5 10" id="KW-1133">Transmembrane helix</keyword>
<dbReference type="Pfam" id="PF00999">
    <property type="entry name" value="Na_H_Exchanger"/>
    <property type="match status" value="1"/>
</dbReference>
<feature type="domain" description="Cation/H+ exchanger transmembrane" evidence="12">
    <location>
        <begin position="47"/>
        <end position="419"/>
    </location>
</feature>
<feature type="transmembrane region" description="Helical" evidence="10">
    <location>
        <begin position="212"/>
        <end position="234"/>
    </location>
</feature>
<keyword evidence="9" id="KW-0739">Sodium transport</keyword>
<feature type="transmembrane region" description="Helical" evidence="10">
    <location>
        <begin position="63"/>
        <end position="84"/>
    </location>
</feature>
<sequence length="423" mass="44409">MKRGKRIGVLLVAALLLPSLAWANGASEEFTRTSLALILMITLADACGLLFERFGMPNLVGEISAGILLGNLALVGIDFNFSALLRESQFMTYSSELALVLLLFLVGLESDMKDMLRVGSNAAAVACAGVLLPVLLGLAAAYAMGIDGGLQGWFVGAMLAATSVGITAKLLESHGVIKSNSAKVILGAAVIDDVLGIMLLAVLASIATSGEFAYADLFIIIVKAVLFFAGALYIGQRLMPEMVQMLALTKHASIWTGFAFCLALGFAQLAAFAGLAPLIGAFVAGLLLDDVDFRVGDTLQKHTLEELIRPISDILITIFFVGIGALVQLEVLLDPVMLLTIVVLTLVAVVSKGAAGFLVRGPGFDRLGIGFGMVPRGEVGLVFAAFAFAQGVFRTETYSALVMVVLLSTVIGPALLKPRLARF</sequence>
<dbReference type="PANTHER" id="PTHR43562:SF3">
    <property type="entry name" value="SODIUM ION_PROTON EXCHANGER (EUROFUNG)"/>
    <property type="match status" value="1"/>
</dbReference>
<reference evidence="13 14" key="1">
    <citation type="submission" date="2019-09" db="EMBL/GenBank/DDBJ databases">
        <authorList>
            <person name="Chen X.-Y."/>
        </authorList>
    </citation>
    <scope>NUCLEOTIDE SEQUENCE [LARGE SCALE GENOMIC DNA]</scope>
    <source>
        <strain evidence="13 14">NY5</strain>
    </source>
</reference>
<evidence type="ECO:0000256" key="5">
    <source>
        <dbReference type="ARBA" id="ARBA00022989"/>
    </source>
</evidence>
<feature type="transmembrane region" description="Helical" evidence="10">
    <location>
        <begin position="184"/>
        <end position="206"/>
    </location>
</feature>
<evidence type="ECO:0000256" key="10">
    <source>
        <dbReference type="SAM" id="Phobius"/>
    </source>
</evidence>
<protein>
    <submittedName>
        <fullName evidence="13">Cation:proton antiporter</fullName>
    </submittedName>
</protein>
<keyword evidence="6" id="KW-0915">Sodium</keyword>
<evidence type="ECO:0000256" key="6">
    <source>
        <dbReference type="ARBA" id="ARBA00023053"/>
    </source>
</evidence>
<dbReference type="Proteomes" id="UP000323708">
    <property type="component" value="Unassembled WGS sequence"/>
</dbReference>
<name>A0A5B0WPY2_9GAMM</name>
<feature type="transmembrane region" description="Helical" evidence="10">
    <location>
        <begin position="120"/>
        <end position="144"/>
    </location>
</feature>
<dbReference type="InterPro" id="IPR006153">
    <property type="entry name" value="Cation/H_exchanger_TM"/>
</dbReference>
<dbReference type="EMBL" id="VTUX01000008">
    <property type="protein sequence ID" value="KAA1189154.1"/>
    <property type="molecule type" value="Genomic_DNA"/>
</dbReference>
<dbReference type="AlphaFoldDB" id="A0A5B0WPY2"/>
<evidence type="ECO:0000256" key="11">
    <source>
        <dbReference type="SAM" id="SignalP"/>
    </source>
</evidence>
<organism evidence="13 14">
    <name type="scientific">Pseudohalioglobus sediminis</name>
    <dbReference type="NCBI Taxonomy" id="2606449"/>
    <lineage>
        <taxon>Bacteria</taxon>
        <taxon>Pseudomonadati</taxon>
        <taxon>Pseudomonadota</taxon>
        <taxon>Gammaproteobacteria</taxon>
        <taxon>Cellvibrionales</taxon>
        <taxon>Halieaceae</taxon>
        <taxon>Pseudohalioglobus</taxon>
    </lineage>
</organism>
<evidence type="ECO:0000256" key="4">
    <source>
        <dbReference type="ARBA" id="ARBA00022692"/>
    </source>
</evidence>
<dbReference type="GO" id="GO:0015297">
    <property type="term" value="F:antiporter activity"/>
    <property type="evidence" value="ECO:0007669"/>
    <property type="project" value="UniProtKB-KW"/>
</dbReference>
<keyword evidence="11" id="KW-0732">Signal</keyword>
<feature type="chain" id="PRO_5022992356" evidence="11">
    <location>
        <begin position="24"/>
        <end position="423"/>
    </location>
</feature>
<keyword evidence="8 10" id="KW-0472">Membrane</keyword>
<dbReference type="RefSeq" id="WP_149612452.1">
    <property type="nucleotide sequence ID" value="NZ_VTUX01000008.1"/>
</dbReference>
<comment type="subcellular location">
    <subcellularLocation>
        <location evidence="1">Membrane</location>
        <topology evidence="1">Multi-pass membrane protein</topology>
    </subcellularLocation>
</comment>
<keyword evidence="14" id="KW-1185">Reference proteome</keyword>
<dbReference type="GO" id="GO:1902600">
    <property type="term" value="P:proton transmembrane transport"/>
    <property type="evidence" value="ECO:0007669"/>
    <property type="project" value="InterPro"/>
</dbReference>
<feature type="transmembrane region" description="Helical" evidence="10">
    <location>
        <begin position="90"/>
        <end position="108"/>
    </location>
</feature>
<keyword evidence="3" id="KW-0050">Antiport</keyword>
<feature type="signal peptide" evidence="11">
    <location>
        <begin position="1"/>
        <end position="23"/>
    </location>
</feature>
<evidence type="ECO:0000313" key="13">
    <source>
        <dbReference type="EMBL" id="KAA1189154.1"/>
    </source>
</evidence>
<evidence type="ECO:0000256" key="7">
    <source>
        <dbReference type="ARBA" id="ARBA00023065"/>
    </source>
</evidence>
<dbReference type="InterPro" id="IPR038770">
    <property type="entry name" value="Na+/solute_symporter_sf"/>
</dbReference>
<feature type="transmembrane region" description="Helical" evidence="10">
    <location>
        <begin position="33"/>
        <end position="51"/>
    </location>
</feature>
<dbReference type="GO" id="GO:0016020">
    <property type="term" value="C:membrane"/>
    <property type="evidence" value="ECO:0007669"/>
    <property type="project" value="UniProtKB-SubCell"/>
</dbReference>
<dbReference type="PANTHER" id="PTHR43562">
    <property type="entry name" value="NAPA-TYPE SODIUM/HYDROGEN ANTIPORTER"/>
    <property type="match status" value="1"/>
</dbReference>
<feature type="transmembrane region" description="Helical" evidence="10">
    <location>
        <begin position="150"/>
        <end position="172"/>
    </location>
</feature>
<dbReference type="GO" id="GO:0006814">
    <property type="term" value="P:sodium ion transport"/>
    <property type="evidence" value="ECO:0007669"/>
    <property type="project" value="UniProtKB-KW"/>
</dbReference>
<accession>A0A5B0WPY2</accession>
<gene>
    <name evidence="13" type="ORF">F0M18_15875</name>
</gene>
<evidence type="ECO:0000256" key="1">
    <source>
        <dbReference type="ARBA" id="ARBA00004141"/>
    </source>
</evidence>
<feature type="transmembrane region" description="Helical" evidence="10">
    <location>
        <begin position="307"/>
        <end position="329"/>
    </location>
</feature>
<evidence type="ECO:0000256" key="8">
    <source>
        <dbReference type="ARBA" id="ARBA00023136"/>
    </source>
</evidence>
<evidence type="ECO:0000256" key="9">
    <source>
        <dbReference type="ARBA" id="ARBA00023201"/>
    </source>
</evidence>
<evidence type="ECO:0000256" key="2">
    <source>
        <dbReference type="ARBA" id="ARBA00022448"/>
    </source>
</evidence>
<dbReference type="Gene3D" id="1.20.1530.20">
    <property type="match status" value="1"/>
</dbReference>
<comment type="caution">
    <text evidence="13">The sequence shown here is derived from an EMBL/GenBank/DDBJ whole genome shotgun (WGS) entry which is preliminary data.</text>
</comment>
<proteinExistence type="predicted"/>
<keyword evidence="7" id="KW-0406">Ion transport</keyword>